<dbReference type="GO" id="GO:0015074">
    <property type="term" value="P:DNA integration"/>
    <property type="evidence" value="ECO:0007669"/>
    <property type="project" value="UniProtKB-KW"/>
</dbReference>
<dbReference type="EMBL" id="CP009455">
    <property type="protein sequence ID" value="AIR90185.1"/>
    <property type="molecule type" value="Genomic_DNA"/>
</dbReference>
<evidence type="ECO:0000256" key="3">
    <source>
        <dbReference type="ARBA" id="ARBA00023125"/>
    </source>
</evidence>
<dbReference type="Proteomes" id="UP000029493">
    <property type="component" value="Chromosome"/>
</dbReference>
<organism evidence="8 9">
    <name type="scientific">Pseudomonas cremoricolorata</name>
    <dbReference type="NCBI Taxonomy" id="157783"/>
    <lineage>
        <taxon>Bacteria</taxon>
        <taxon>Pseudomonadati</taxon>
        <taxon>Pseudomonadota</taxon>
        <taxon>Gammaproteobacteria</taxon>
        <taxon>Pseudomonadales</taxon>
        <taxon>Pseudomonadaceae</taxon>
        <taxon>Pseudomonas</taxon>
    </lineage>
</organism>
<dbReference type="InterPro" id="IPR010998">
    <property type="entry name" value="Integrase_recombinase_N"/>
</dbReference>
<accession>A0A089WLN7</accession>
<evidence type="ECO:0000256" key="4">
    <source>
        <dbReference type="ARBA" id="ARBA00023172"/>
    </source>
</evidence>
<dbReference type="Gene3D" id="1.10.443.10">
    <property type="entry name" value="Intergrase catalytic core"/>
    <property type="match status" value="1"/>
</dbReference>
<comment type="similarity">
    <text evidence="1">Belongs to the 'phage' integrase family.</text>
</comment>
<dbReference type="InterPro" id="IPR044068">
    <property type="entry name" value="CB"/>
</dbReference>
<evidence type="ECO:0000313" key="8">
    <source>
        <dbReference type="EMBL" id="AIR90185.1"/>
    </source>
</evidence>
<protein>
    <submittedName>
        <fullName evidence="8">Recombinase XerD</fullName>
    </submittedName>
</protein>
<feature type="domain" description="Core-binding (CB)" evidence="7">
    <location>
        <begin position="58"/>
        <end position="137"/>
    </location>
</feature>
<keyword evidence="4" id="KW-0233">DNA recombination</keyword>
<feature type="domain" description="Tyr recombinase" evidence="6">
    <location>
        <begin position="158"/>
        <end position="337"/>
    </location>
</feature>
<dbReference type="InterPro" id="IPR002104">
    <property type="entry name" value="Integrase_catalytic"/>
</dbReference>
<evidence type="ECO:0000313" key="9">
    <source>
        <dbReference type="Proteomes" id="UP000029493"/>
    </source>
</evidence>
<dbReference type="InterPro" id="IPR057084">
    <property type="entry name" value="Int_N"/>
</dbReference>
<evidence type="ECO:0000256" key="1">
    <source>
        <dbReference type="ARBA" id="ARBA00008857"/>
    </source>
</evidence>
<dbReference type="GO" id="GO:0003677">
    <property type="term" value="F:DNA binding"/>
    <property type="evidence" value="ECO:0007669"/>
    <property type="project" value="UniProtKB-UniRule"/>
</dbReference>
<dbReference type="AlphaFoldDB" id="A0A089WLN7"/>
<gene>
    <name evidence="8" type="ORF">LK03_13165</name>
</gene>
<dbReference type="PANTHER" id="PTHR30349:SF64">
    <property type="entry name" value="PROPHAGE INTEGRASE INTD-RELATED"/>
    <property type="match status" value="1"/>
</dbReference>
<dbReference type="PROSITE" id="PS51900">
    <property type="entry name" value="CB"/>
    <property type="match status" value="1"/>
</dbReference>
<dbReference type="GO" id="GO:0006310">
    <property type="term" value="P:DNA recombination"/>
    <property type="evidence" value="ECO:0007669"/>
    <property type="project" value="UniProtKB-KW"/>
</dbReference>
<dbReference type="Pfam" id="PF00589">
    <property type="entry name" value="Phage_integrase"/>
    <property type="match status" value="1"/>
</dbReference>
<dbReference type="SUPFAM" id="SSF56349">
    <property type="entry name" value="DNA breaking-rejoining enzymes"/>
    <property type="match status" value="1"/>
</dbReference>
<dbReference type="PANTHER" id="PTHR30349">
    <property type="entry name" value="PHAGE INTEGRASE-RELATED"/>
    <property type="match status" value="1"/>
</dbReference>
<dbReference type="STRING" id="157783.LK03_13165"/>
<dbReference type="InterPro" id="IPR011010">
    <property type="entry name" value="DNA_brk_join_enz"/>
</dbReference>
<keyword evidence="3 5" id="KW-0238">DNA-binding</keyword>
<evidence type="ECO:0000256" key="5">
    <source>
        <dbReference type="PROSITE-ProRule" id="PRU01248"/>
    </source>
</evidence>
<dbReference type="eggNOG" id="COG4974">
    <property type="taxonomic scope" value="Bacteria"/>
</dbReference>
<keyword evidence="9" id="KW-1185">Reference proteome</keyword>
<evidence type="ECO:0000259" key="7">
    <source>
        <dbReference type="PROSITE" id="PS51900"/>
    </source>
</evidence>
<keyword evidence="2" id="KW-0229">DNA integration</keyword>
<dbReference type="Pfam" id="PF24624">
    <property type="entry name" value="Int_N"/>
    <property type="match status" value="1"/>
</dbReference>
<dbReference type="CDD" id="cd00796">
    <property type="entry name" value="INT_Rci_Hp1_C"/>
    <property type="match status" value="1"/>
</dbReference>
<name>A0A089WLN7_9PSED</name>
<dbReference type="OrthoDB" id="9057547at2"/>
<dbReference type="RefSeq" id="WP_038412801.1">
    <property type="nucleotide sequence ID" value="NZ_CP009455.1"/>
</dbReference>
<proteinExistence type="inferred from homology"/>
<dbReference type="InterPro" id="IPR013762">
    <property type="entry name" value="Integrase-like_cat_sf"/>
</dbReference>
<dbReference type="Gene3D" id="1.10.150.130">
    <property type="match status" value="1"/>
</dbReference>
<dbReference type="KEGG" id="psw:LK03_13165"/>
<dbReference type="PROSITE" id="PS51898">
    <property type="entry name" value="TYR_RECOMBINASE"/>
    <property type="match status" value="1"/>
</dbReference>
<evidence type="ECO:0000259" key="6">
    <source>
        <dbReference type="PROSITE" id="PS51898"/>
    </source>
</evidence>
<reference evidence="8 9" key="1">
    <citation type="submission" date="2014-09" db="EMBL/GenBank/DDBJ databases">
        <authorList>
            <person name="Chan K.-G."/>
        </authorList>
    </citation>
    <scope>NUCLEOTIDE SEQUENCE [LARGE SCALE GENOMIC DNA]</scope>
    <source>
        <strain evidence="8 9">ND07</strain>
    </source>
</reference>
<dbReference type="InterPro" id="IPR050090">
    <property type="entry name" value="Tyrosine_recombinase_XerCD"/>
</dbReference>
<evidence type="ECO:0000256" key="2">
    <source>
        <dbReference type="ARBA" id="ARBA00022908"/>
    </source>
</evidence>
<sequence length="369" mass="41517">MPYKRDDSPYWWIFITQSDGKRVRRSSGTADYAAAKALEQQARADVWKEKEWGVNPPRSFNEVMLPYLRNASQHQRSYETTTNRVKALRGHFTGMVMNDLAGKDIRAYMDRRVADGVSAATINRELAALSAAINWCNVEYEWGLPNPVKGRKMREPEGRVRWLTRAEVESLCRAARAQKFGLLLEAFIRLAVNTGCRKEEMLGLEWRRVDFANELVYLEGVHTKAGKRRSIPLNDGAIDALKKMMAFRAEHCPSTPWVFARGNGERVLCLRTGFNKACKKAGIDDFTIHDLRHTCAAHLISAGVALAEVRDLLGHSTVMMTERYAHLAPARVRDAVRVLDQGRERSSSRSVHAEVPAGQGGALLKLVTP</sequence>